<proteinExistence type="predicted"/>
<keyword evidence="2" id="KW-1185">Reference proteome</keyword>
<protein>
    <submittedName>
        <fullName evidence="1">TSCPD domain-containing protein</fullName>
    </submittedName>
</protein>
<dbReference type="Proteomes" id="UP000317465">
    <property type="component" value="Chromosome"/>
</dbReference>
<accession>A0ACA8QT45</accession>
<evidence type="ECO:0000313" key="2">
    <source>
        <dbReference type="Proteomes" id="UP000317465"/>
    </source>
</evidence>
<gene>
    <name evidence="1" type="ORF">A5CPYCFAH4_00610</name>
</gene>
<dbReference type="EMBL" id="AP019737">
    <property type="protein sequence ID" value="BBL07837.1"/>
    <property type="molecule type" value="Genomic_DNA"/>
</dbReference>
<name>A0ACA8QT45_9BACT</name>
<evidence type="ECO:0000313" key="1">
    <source>
        <dbReference type="EMBL" id="BBL07837.1"/>
    </source>
</evidence>
<sequence>MTRHISYPTLGTCSRQIDIELEDGIIRSVTFTGGCHGNTQGIAALVRGMKAADAIARLEGIDCRGKGTSCPDQLAKALRQAL</sequence>
<reference evidence="1 2" key="1">
    <citation type="journal article" date="2020" name="Int. J. Syst. Evol. Microbiol.">
        <title>Alistipes communis sp. nov., Alistipes dispar sp. nov. and Alistipes onderdonkii subsp. vulgaris subsp. nov., isolated from human faeces, and creation of Alistipes onderdonkii subsp. onderdonkii subsp. nov.</title>
        <authorList>
            <person name="Sakamoto M."/>
            <person name="Ikeyama N."/>
            <person name="Ogata Y."/>
            <person name="Suda W."/>
            <person name="Iino T."/>
            <person name="Hattori M."/>
            <person name="Ohkuma M."/>
        </authorList>
    </citation>
    <scope>NUCLEOTIDE SEQUENCE [LARGE SCALE GENOMIC DNA]</scope>
    <source>
        <strain evidence="1 2">5CPYCFAH4</strain>
    </source>
</reference>
<organism evidence="1 2">
    <name type="scientific">Alistipes onderdonkii subsp. vulgaris</name>
    <dbReference type="NCBI Taxonomy" id="2585117"/>
    <lineage>
        <taxon>Bacteria</taxon>
        <taxon>Pseudomonadati</taxon>
        <taxon>Bacteroidota</taxon>
        <taxon>Bacteroidia</taxon>
        <taxon>Bacteroidales</taxon>
        <taxon>Rikenellaceae</taxon>
        <taxon>Alistipes</taxon>
    </lineage>
</organism>